<name>A0A9P4PB80_9PLEO</name>
<accession>A0A9P4PB80</accession>
<organism evidence="2 3">
    <name type="scientific">Karstenula rhodostoma CBS 690.94</name>
    <dbReference type="NCBI Taxonomy" id="1392251"/>
    <lineage>
        <taxon>Eukaryota</taxon>
        <taxon>Fungi</taxon>
        <taxon>Dikarya</taxon>
        <taxon>Ascomycota</taxon>
        <taxon>Pezizomycotina</taxon>
        <taxon>Dothideomycetes</taxon>
        <taxon>Pleosporomycetidae</taxon>
        <taxon>Pleosporales</taxon>
        <taxon>Massarineae</taxon>
        <taxon>Didymosphaeriaceae</taxon>
        <taxon>Karstenula</taxon>
    </lineage>
</organism>
<feature type="compositionally biased region" description="Pro residues" evidence="1">
    <location>
        <begin position="119"/>
        <end position="129"/>
    </location>
</feature>
<feature type="region of interest" description="Disordered" evidence="1">
    <location>
        <begin position="95"/>
        <end position="162"/>
    </location>
</feature>
<proteinExistence type="predicted"/>
<reference evidence="2" key="1">
    <citation type="journal article" date="2020" name="Stud. Mycol.">
        <title>101 Dothideomycetes genomes: a test case for predicting lifestyles and emergence of pathogens.</title>
        <authorList>
            <person name="Haridas S."/>
            <person name="Albert R."/>
            <person name="Binder M."/>
            <person name="Bloem J."/>
            <person name="Labutti K."/>
            <person name="Salamov A."/>
            <person name="Andreopoulos B."/>
            <person name="Baker S."/>
            <person name="Barry K."/>
            <person name="Bills G."/>
            <person name="Bluhm B."/>
            <person name="Cannon C."/>
            <person name="Castanera R."/>
            <person name="Culley D."/>
            <person name="Daum C."/>
            <person name="Ezra D."/>
            <person name="Gonzalez J."/>
            <person name="Henrissat B."/>
            <person name="Kuo A."/>
            <person name="Liang C."/>
            <person name="Lipzen A."/>
            <person name="Lutzoni F."/>
            <person name="Magnuson J."/>
            <person name="Mondo S."/>
            <person name="Nolan M."/>
            <person name="Ohm R."/>
            <person name="Pangilinan J."/>
            <person name="Park H.-J."/>
            <person name="Ramirez L."/>
            <person name="Alfaro M."/>
            <person name="Sun H."/>
            <person name="Tritt A."/>
            <person name="Yoshinaga Y."/>
            <person name="Zwiers L.-H."/>
            <person name="Turgeon B."/>
            <person name="Goodwin S."/>
            <person name="Spatafora J."/>
            <person name="Crous P."/>
            <person name="Grigoriev I."/>
        </authorList>
    </citation>
    <scope>NUCLEOTIDE SEQUENCE</scope>
    <source>
        <strain evidence="2">CBS 690.94</strain>
    </source>
</reference>
<gene>
    <name evidence="2" type="ORF">P171DRAFT_116557</name>
</gene>
<dbReference type="Proteomes" id="UP000799764">
    <property type="component" value="Unassembled WGS sequence"/>
</dbReference>
<feature type="compositionally biased region" description="Polar residues" evidence="1">
    <location>
        <begin position="138"/>
        <end position="147"/>
    </location>
</feature>
<dbReference type="AlphaFoldDB" id="A0A9P4PB80"/>
<dbReference type="EMBL" id="MU001508">
    <property type="protein sequence ID" value="KAF2440013.1"/>
    <property type="molecule type" value="Genomic_DNA"/>
</dbReference>
<feature type="region of interest" description="Disordered" evidence="1">
    <location>
        <begin position="38"/>
        <end position="83"/>
    </location>
</feature>
<feature type="compositionally biased region" description="Polar residues" evidence="1">
    <location>
        <begin position="67"/>
        <end position="81"/>
    </location>
</feature>
<sequence length="229" mass="25409">MPTVRPSGMSPNPSPTLVPPLLSITPHIRRYQNLHATHPHPATAPERTSTTAPRNPAVPKPHIVNPSFHSAQTPTSLSSPLHPNLQHKHHIIASRAVPPPHTHPPTARSAYRTQTRATPPHPIPSPSHLPPTHSLPTQPANSVSSPSSGPPRLTIPTPPRKLSWTLHTERKKKRNHYLGNRCMRMLLRDPREVGGRRRGRGYGEVWCAGRWVSITGYTRGPIVRRPRGR</sequence>
<evidence type="ECO:0000313" key="3">
    <source>
        <dbReference type="Proteomes" id="UP000799764"/>
    </source>
</evidence>
<keyword evidence="3" id="KW-1185">Reference proteome</keyword>
<protein>
    <submittedName>
        <fullName evidence="2">Uncharacterized protein</fullName>
    </submittedName>
</protein>
<evidence type="ECO:0000256" key="1">
    <source>
        <dbReference type="SAM" id="MobiDB-lite"/>
    </source>
</evidence>
<evidence type="ECO:0000313" key="2">
    <source>
        <dbReference type="EMBL" id="KAF2440013.1"/>
    </source>
</evidence>
<comment type="caution">
    <text evidence="2">The sequence shown here is derived from an EMBL/GenBank/DDBJ whole genome shotgun (WGS) entry which is preliminary data.</text>
</comment>